<name>A0A4R6Z2G3_9GAMM</name>
<gene>
    <name evidence="1" type="ORF">DFR29_104201</name>
</gene>
<dbReference type="Gene3D" id="1.10.1740.10">
    <property type="match status" value="1"/>
</dbReference>
<evidence type="ECO:0000313" key="2">
    <source>
        <dbReference type="Proteomes" id="UP000295293"/>
    </source>
</evidence>
<sequence>MAAFPTTRWSLIRASQQPPRDAAAAWSALVQDYRPAIVAYFRRGTLAREAEDLAQEFLLASMQDGWWARADSEFGSFRRFLLALLKRFLANRSSAAQHRLEQTGDIDDLRISADSPEAEFDLQFALCLTRSAFDALQQRYAAEGKTELFQNLQAWLGEPPAHGELAALAARLAVAPNTLAVQLKRLRQRFRQAIEAALAELCEDRTQRDADLTALRQALAGRR</sequence>
<dbReference type="RefSeq" id="WP_133818140.1">
    <property type="nucleotide sequence ID" value="NZ_SNZH01000004.1"/>
</dbReference>
<reference evidence="1 2" key="1">
    <citation type="submission" date="2019-03" db="EMBL/GenBank/DDBJ databases">
        <title>Genomic Encyclopedia of Type Strains, Phase IV (KMG-IV): sequencing the most valuable type-strain genomes for metagenomic binning, comparative biology and taxonomic classification.</title>
        <authorList>
            <person name="Goeker M."/>
        </authorList>
    </citation>
    <scope>NUCLEOTIDE SEQUENCE [LARGE SCALE GENOMIC DNA]</scope>
    <source>
        <strain evidence="1 2">DSM 21667</strain>
    </source>
</reference>
<dbReference type="Proteomes" id="UP000295293">
    <property type="component" value="Unassembled WGS sequence"/>
</dbReference>
<comment type="caution">
    <text evidence="1">The sequence shown here is derived from an EMBL/GenBank/DDBJ whole genome shotgun (WGS) entry which is preliminary data.</text>
</comment>
<dbReference type="AlphaFoldDB" id="A0A4R6Z2G3"/>
<dbReference type="OrthoDB" id="128557at2"/>
<evidence type="ECO:0008006" key="3">
    <source>
        <dbReference type="Google" id="ProtNLM"/>
    </source>
</evidence>
<accession>A0A4R6Z2G3</accession>
<dbReference type="EMBL" id="SNZH01000004">
    <property type="protein sequence ID" value="TDR45773.1"/>
    <property type="molecule type" value="Genomic_DNA"/>
</dbReference>
<protein>
    <recommendedName>
        <fullName evidence="3">RNA polymerase sigma-70 factor (ECF subfamily)</fullName>
    </recommendedName>
</protein>
<proteinExistence type="predicted"/>
<organism evidence="1 2">
    <name type="scientific">Tahibacter aquaticus</name>
    <dbReference type="NCBI Taxonomy" id="520092"/>
    <lineage>
        <taxon>Bacteria</taxon>
        <taxon>Pseudomonadati</taxon>
        <taxon>Pseudomonadota</taxon>
        <taxon>Gammaproteobacteria</taxon>
        <taxon>Lysobacterales</taxon>
        <taxon>Rhodanobacteraceae</taxon>
        <taxon>Tahibacter</taxon>
    </lineage>
</organism>
<keyword evidence="2" id="KW-1185">Reference proteome</keyword>
<evidence type="ECO:0000313" key="1">
    <source>
        <dbReference type="EMBL" id="TDR45773.1"/>
    </source>
</evidence>